<evidence type="ECO:0000256" key="1">
    <source>
        <dbReference type="SAM" id="MobiDB-lite"/>
    </source>
</evidence>
<dbReference type="Proteomes" id="UP000321248">
    <property type="component" value="Unassembled WGS sequence"/>
</dbReference>
<dbReference type="InterPro" id="IPR025392">
    <property type="entry name" value="DUF4124"/>
</dbReference>
<keyword evidence="2" id="KW-0732">Signal</keyword>
<gene>
    <name evidence="4" type="ORF">FU658_13215</name>
</gene>
<sequence>MRILLPLLLALSLAAPTLADEVVIYRCTGEDGGLTLQDFPCASGQVQAERRYERPVDPPPRDDPPPVATPAPVEPDEGGNAVEARGGADPLVVVPALFECRTFDAQTYFSERGDGNRRCVPLSISRIGSGPLPGAASACEWVVDECTRLEPEAACAGWQRLHREAVRAEREAFSDTLAQVREDLDRISAIRDSACAR</sequence>
<organism evidence="4 5">
    <name type="scientific">Alkalisalibacterium limincola</name>
    <dbReference type="NCBI Taxonomy" id="2699169"/>
    <lineage>
        <taxon>Bacteria</taxon>
        <taxon>Pseudomonadati</taxon>
        <taxon>Pseudomonadota</taxon>
        <taxon>Gammaproteobacteria</taxon>
        <taxon>Lysobacterales</taxon>
        <taxon>Lysobacteraceae</taxon>
        <taxon>Alkalisalibacterium</taxon>
    </lineage>
</organism>
<comment type="caution">
    <text evidence="4">The sequence shown here is derived from an EMBL/GenBank/DDBJ whole genome shotgun (WGS) entry which is preliminary data.</text>
</comment>
<keyword evidence="5" id="KW-1185">Reference proteome</keyword>
<evidence type="ECO:0000313" key="4">
    <source>
        <dbReference type="EMBL" id="TXK59735.1"/>
    </source>
</evidence>
<feature type="domain" description="DUF4124" evidence="3">
    <location>
        <begin position="10"/>
        <end position="65"/>
    </location>
</feature>
<feature type="compositionally biased region" description="Basic and acidic residues" evidence="1">
    <location>
        <begin position="48"/>
        <end position="64"/>
    </location>
</feature>
<reference evidence="4 5" key="1">
    <citation type="submission" date="2019-08" db="EMBL/GenBank/DDBJ databases">
        <authorList>
            <person name="Karlyshev A.V."/>
        </authorList>
    </citation>
    <scope>NUCLEOTIDE SEQUENCE [LARGE SCALE GENOMIC DNA]</scope>
    <source>
        <strain evidence="4 5">Alg18-2.2</strain>
    </source>
</reference>
<dbReference type="OrthoDB" id="5974493at2"/>
<accession>A0A5C8KH71</accession>
<dbReference type="AlphaFoldDB" id="A0A5C8KH71"/>
<evidence type="ECO:0000313" key="5">
    <source>
        <dbReference type="Proteomes" id="UP000321248"/>
    </source>
</evidence>
<dbReference type="RefSeq" id="WP_147892510.1">
    <property type="nucleotide sequence ID" value="NZ_VRTS01000011.1"/>
</dbReference>
<protein>
    <submittedName>
        <fullName evidence="4">DUF4124 domain-containing protein</fullName>
    </submittedName>
</protein>
<evidence type="ECO:0000259" key="3">
    <source>
        <dbReference type="Pfam" id="PF13511"/>
    </source>
</evidence>
<feature type="signal peptide" evidence="2">
    <location>
        <begin position="1"/>
        <end position="19"/>
    </location>
</feature>
<dbReference type="Pfam" id="PF13511">
    <property type="entry name" value="DUF4124"/>
    <property type="match status" value="1"/>
</dbReference>
<feature type="chain" id="PRO_5023105493" evidence="2">
    <location>
        <begin position="20"/>
        <end position="197"/>
    </location>
</feature>
<proteinExistence type="predicted"/>
<dbReference type="EMBL" id="VRTS01000011">
    <property type="protein sequence ID" value="TXK59735.1"/>
    <property type="molecule type" value="Genomic_DNA"/>
</dbReference>
<evidence type="ECO:0000256" key="2">
    <source>
        <dbReference type="SAM" id="SignalP"/>
    </source>
</evidence>
<name>A0A5C8KH71_9GAMM</name>
<feature type="region of interest" description="Disordered" evidence="1">
    <location>
        <begin position="47"/>
        <end position="84"/>
    </location>
</feature>